<proteinExistence type="inferred from homology"/>
<dbReference type="PANTHER" id="PTHR43163:SF6">
    <property type="entry name" value="DIPEPTIDE TRANSPORT SYSTEM PERMEASE PROTEIN DPPB-RELATED"/>
    <property type="match status" value="1"/>
</dbReference>
<dbReference type="EMBL" id="AZJI01000001">
    <property type="protein sequence ID" value="ETD24767.1"/>
    <property type="molecule type" value="Genomic_DNA"/>
</dbReference>
<keyword evidence="6 7" id="KW-0472">Membrane</keyword>
<accession>V8CCD7</accession>
<dbReference type="PANTHER" id="PTHR43163">
    <property type="entry name" value="DIPEPTIDE TRANSPORT SYSTEM PERMEASE PROTEIN DPPB-RELATED"/>
    <property type="match status" value="1"/>
</dbReference>
<dbReference type="Proteomes" id="UP000018731">
    <property type="component" value="Unassembled WGS sequence"/>
</dbReference>
<dbReference type="eggNOG" id="COG0601">
    <property type="taxonomic scope" value="Bacteria"/>
</dbReference>
<evidence type="ECO:0000256" key="2">
    <source>
        <dbReference type="ARBA" id="ARBA00022448"/>
    </source>
</evidence>
<feature type="transmembrane region" description="Helical" evidence="7">
    <location>
        <begin position="7"/>
        <end position="27"/>
    </location>
</feature>
<dbReference type="PATRIC" id="fig|1357400.3.peg.147"/>
<keyword evidence="2 7" id="KW-0813">Transport</keyword>
<evidence type="ECO:0000256" key="7">
    <source>
        <dbReference type="RuleBase" id="RU363032"/>
    </source>
</evidence>
<organism evidence="9 10">
    <name type="scientific">Helicobacter macacae MIT 99-5501</name>
    <dbReference type="NCBI Taxonomy" id="1357400"/>
    <lineage>
        <taxon>Bacteria</taxon>
        <taxon>Pseudomonadati</taxon>
        <taxon>Campylobacterota</taxon>
        <taxon>Epsilonproteobacteria</taxon>
        <taxon>Campylobacterales</taxon>
        <taxon>Helicobacteraceae</taxon>
        <taxon>Helicobacter</taxon>
    </lineage>
</organism>
<keyword evidence="3" id="KW-1003">Cell membrane</keyword>
<dbReference type="STRING" id="1357400.HMPREF2086_00101"/>
<dbReference type="SUPFAM" id="SSF161098">
    <property type="entry name" value="MetI-like"/>
    <property type="match status" value="1"/>
</dbReference>
<reference evidence="9 10" key="1">
    <citation type="journal article" date="2014" name="Genome Announc.">
        <title>Draft genome sequences of six enterohepatic helicobacter species isolated from humans and one from rhesus macaques.</title>
        <authorList>
            <person name="Shen Z."/>
            <person name="Sheh A."/>
            <person name="Young S.K."/>
            <person name="Abouelliel A."/>
            <person name="Ward D.V."/>
            <person name="Earl A.M."/>
            <person name="Fox J.G."/>
        </authorList>
    </citation>
    <scope>NUCLEOTIDE SEQUENCE [LARGE SCALE GENOMIC DNA]</scope>
    <source>
        <strain evidence="9 10">MIT 99-5501</strain>
    </source>
</reference>
<evidence type="ECO:0000256" key="4">
    <source>
        <dbReference type="ARBA" id="ARBA00022692"/>
    </source>
</evidence>
<dbReference type="InterPro" id="IPR045621">
    <property type="entry name" value="BPD_transp_1_N"/>
</dbReference>
<feature type="domain" description="ABC transmembrane type-1" evidence="8">
    <location>
        <begin position="98"/>
        <end position="296"/>
    </location>
</feature>
<keyword evidence="4 7" id="KW-0812">Transmembrane</keyword>
<evidence type="ECO:0000313" key="9">
    <source>
        <dbReference type="EMBL" id="ETD24767.1"/>
    </source>
</evidence>
<dbReference type="AlphaFoldDB" id="V8CCD7"/>
<feature type="transmembrane region" description="Helical" evidence="7">
    <location>
        <begin position="134"/>
        <end position="157"/>
    </location>
</feature>
<dbReference type="Pfam" id="PF19300">
    <property type="entry name" value="BPD_transp_1_N"/>
    <property type="match status" value="1"/>
</dbReference>
<evidence type="ECO:0000313" key="10">
    <source>
        <dbReference type="Proteomes" id="UP000018731"/>
    </source>
</evidence>
<dbReference type="HOGENOM" id="CLU_036879_0_2_7"/>
<comment type="subcellular location">
    <subcellularLocation>
        <location evidence="1 7">Cell membrane</location>
        <topology evidence="1 7">Multi-pass membrane protein</topology>
    </subcellularLocation>
</comment>
<feature type="transmembrane region" description="Helical" evidence="7">
    <location>
        <begin position="97"/>
        <end position="122"/>
    </location>
</feature>
<feature type="transmembrane region" description="Helical" evidence="7">
    <location>
        <begin position="279"/>
        <end position="303"/>
    </location>
</feature>
<dbReference type="InterPro" id="IPR035906">
    <property type="entry name" value="MetI-like_sf"/>
</dbReference>
<dbReference type="GO" id="GO:0071916">
    <property type="term" value="F:dipeptide transmembrane transporter activity"/>
    <property type="evidence" value="ECO:0007669"/>
    <property type="project" value="TreeGrafter"/>
</dbReference>
<evidence type="ECO:0000256" key="1">
    <source>
        <dbReference type="ARBA" id="ARBA00004651"/>
    </source>
</evidence>
<dbReference type="PROSITE" id="PS50928">
    <property type="entry name" value="ABC_TM1"/>
    <property type="match status" value="1"/>
</dbReference>
<comment type="caution">
    <text evidence="9">The sequence shown here is derived from an EMBL/GenBank/DDBJ whole genome shotgun (WGS) entry which is preliminary data.</text>
</comment>
<dbReference type="OrthoDB" id="9778910at2"/>
<dbReference type="InterPro" id="IPR000515">
    <property type="entry name" value="MetI-like"/>
</dbReference>
<feature type="transmembrane region" description="Helical" evidence="7">
    <location>
        <begin position="246"/>
        <end position="267"/>
    </location>
</feature>
<protein>
    <submittedName>
        <fullName evidence="9">Nickel ABC transporter, permease subunit NikB</fullName>
    </submittedName>
</protein>
<gene>
    <name evidence="9" type="ORF">HMPREF2086_00101</name>
</gene>
<sequence length="311" mass="33954">MKKYIALRLLSTIPIVLVTSFVIFVLLRVCGSDPVASYLLNSQLPATPEIIAQLRAEFGLDKPILQQYAAWLGGAIKLDFGTSYMSGRAVASDFAEFLPVSAALIACGLGIVCLGSVVLGILSARFANTALDFIIRAFCFIGVSMPNFWLAFLLMLFFSLHLGWLAPLGLEEGARSFILPAISISLMSLCINTRLVRANMLEVAKERHILYARLRGLPSGVITIKHIFYNASLPIITAMGMHLGELLGAALVVENIYALPGIGLYAIQAIANHDYPVIECFFVLMCVVFVLSNALIDIIYALLDPRLARER</sequence>
<name>V8CCD7_9HELI</name>
<evidence type="ECO:0000259" key="8">
    <source>
        <dbReference type="PROSITE" id="PS50928"/>
    </source>
</evidence>
<dbReference type="CDD" id="cd06261">
    <property type="entry name" value="TM_PBP2"/>
    <property type="match status" value="1"/>
</dbReference>
<dbReference type="Gene3D" id="1.10.3720.10">
    <property type="entry name" value="MetI-like"/>
    <property type="match status" value="1"/>
</dbReference>
<keyword evidence="5 7" id="KW-1133">Transmembrane helix</keyword>
<keyword evidence="10" id="KW-1185">Reference proteome</keyword>
<comment type="similarity">
    <text evidence="7">Belongs to the binding-protein-dependent transport system permease family.</text>
</comment>
<feature type="transmembrane region" description="Helical" evidence="7">
    <location>
        <begin position="177"/>
        <end position="196"/>
    </location>
</feature>
<dbReference type="RefSeq" id="WP_023926769.1">
    <property type="nucleotide sequence ID" value="NZ_KI669454.1"/>
</dbReference>
<dbReference type="Pfam" id="PF00528">
    <property type="entry name" value="BPD_transp_1"/>
    <property type="match status" value="1"/>
</dbReference>
<evidence type="ECO:0000256" key="5">
    <source>
        <dbReference type="ARBA" id="ARBA00022989"/>
    </source>
</evidence>
<evidence type="ECO:0000256" key="6">
    <source>
        <dbReference type="ARBA" id="ARBA00023136"/>
    </source>
</evidence>
<evidence type="ECO:0000256" key="3">
    <source>
        <dbReference type="ARBA" id="ARBA00022475"/>
    </source>
</evidence>
<dbReference type="GO" id="GO:0005886">
    <property type="term" value="C:plasma membrane"/>
    <property type="evidence" value="ECO:0007669"/>
    <property type="project" value="UniProtKB-SubCell"/>
</dbReference>